<feature type="transmembrane region" description="Helical" evidence="1">
    <location>
        <begin position="105"/>
        <end position="123"/>
    </location>
</feature>
<dbReference type="PANTHER" id="PTHR33973">
    <property type="entry name" value="OS07G0153300 PROTEIN"/>
    <property type="match status" value="1"/>
</dbReference>
<dbReference type="AlphaFoldDB" id="A0A9P4Q3A1"/>
<proteinExistence type="predicted"/>
<gene>
    <name evidence="2" type="ORF">K431DRAFT_287344</name>
</gene>
<keyword evidence="1" id="KW-1133">Transmembrane helix</keyword>
<keyword evidence="1" id="KW-0472">Membrane</keyword>
<evidence type="ECO:0000313" key="2">
    <source>
        <dbReference type="EMBL" id="KAF2718745.1"/>
    </source>
</evidence>
<dbReference type="OrthoDB" id="3340520at2759"/>
<organism evidence="2 3">
    <name type="scientific">Polychaeton citri CBS 116435</name>
    <dbReference type="NCBI Taxonomy" id="1314669"/>
    <lineage>
        <taxon>Eukaryota</taxon>
        <taxon>Fungi</taxon>
        <taxon>Dikarya</taxon>
        <taxon>Ascomycota</taxon>
        <taxon>Pezizomycotina</taxon>
        <taxon>Dothideomycetes</taxon>
        <taxon>Dothideomycetidae</taxon>
        <taxon>Capnodiales</taxon>
        <taxon>Capnodiaceae</taxon>
        <taxon>Polychaeton</taxon>
    </lineage>
</organism>
<name>A0A9P4Q3A1_9PEZI</name>
<protein>
    <recommendedName>
        <fullName evidence="4">DUF1365-domain-containing protein</fullName>
    </recommendedName>
</protein>
<evidence type="ECO:0008006" key="4">
    <source>
        <dbReference type="Google" id="ProtNLM"/>
    </source>
</evidence>
<keyword evidence="3" id="KW-1185">Reference proteome</keyword>
<dbReference type="Pfam" id="PF07103">
    <property type="entry name" value="DUF1365"/>
    <property type="match status" value="1"/>
</dbReference>
<dbReference type="PANTHER" id="PTHR33973:SF4">
    <property type="entry name" value="OS07G0153300 PROTEIN"/>
    <property type="match status" value="1"/>
</dbReference>
<dbReference type="Proteomes" id="UP000799441">
    <property type="component" value="Unassembled WGS sequence"/>
</dbReference>
<reference evidence="2" key="1">
    <citation type="journal article" date="2020" name="Stud. Mycol.">
        <title>101 Dothideomycetes genomes: a test case for predicting lifestyles and emergence of pathogens.</title>
        <authorList>
            <person name="Haridas S."/>
            <person name="Albert R."/>
            <person name="Binder M."/>
            <person name="Bloem J."/>
            <person name="Labutti K."/>
            <person name="Salamov A."/>
            <person name="Andreopoulos B."/>
            <person name="Baker S."/>
            <person name="Barry K."/>
            <person name="Bills G."/>
            <person name="Bluhm B."/>
            <person name="Cannon C."/>
            <person name="Castanera R."/>
            <person name="Culley D."/>
            <person name="Daum C."/>
            <person name="Ezra D."/>
            <person name="Gonzalez J."/>
            <person name="Henrissat B."/>
            <person name="Kuo A."/>
            <person name="Liang C."/>
            <person name="Lipzen A."/>
            <person name="Lutzoni F."/>
            <person name="Magnuson J."/>
            <person name="Mondo S."/>
            <person name="Nolan M."/>
            <person name="Ohm R."/>
            <person name="Pangilinan J."/>
            <person name="Park H.-J."/>
            <person name="Ramirez L."/>
            <person name="Alfaro M."/>
            <person name="Sun H."/>
            <person name="Tritt A."/>
            <person name="Yoshinaga Y."/>
            <person name="Zwiers L.-H."/>
            <person name="Turgeon B."/>
            <person name="Goodwin S."/>
            <person name="Spatafora J."/>
            <person name="Crous P."/>
            <person name="Grigoriev I."/>
        </authorList>
    </citation>
    <scope>NUCLEOTIDE SEQUENCE</scope>
    <source>
        <strain evidence="2">CBS 116435</strain>
    </source>
</reference>
<sequence>MVASNRFEKPDQGSHRLAVSALMITAWTISTILWSIFTLPVRTYPIRILLFQPTWLLRILRKDLNWFQDLVTTLLVHAVFSSVTGIWRLPSLKSTFNLSSDSRQIYLSVFSLLGACGALAGAIGRRGHQLEVDEKQPRQPLHRQIIDEQLIPPLLIPSRTTHSRLFPKKHSFGYSYFLVGIPVGLRGRVGSALSVDSESKAWFDISADDYLIRGISGTLAEKLHSYLHTQGVTDREYSFAYLVTAPRFAGYSFNPVSFWYLYDNNTKLKFMILEVNNTFDERRMYLLRTDPASTQLSTESADPLDDEHDNTQTRTIFTETWSKDFHVSPFNSRKGSYSLRAVDPLAAVQEGTCPIIDNTIVLRSSKQSAKIVARVFSTGEPSNAAIMAGSSLAKLVASWFWVGFATVPRILWEARALYFGRQLYVWLRPEVDPASIGRNYTDDELKLEQFFQAWLELVVEQAITPLRVVYRAPHRESDETVLYSPGFTYQEDHGRTLTISILTPAFYSRFVHYTNAKEAFDRESLATEEKNRTAVIENAILLPIFLVAVSELATRHKAATRSLNPYRYLSWIIFRAAKCPPPSQIYPSITDSATEGLYMLQDIRRSGYSEFDTFVKRRCRNDAVYRRIATKLFLAQRIFYGITPGISLLDFIFRATLVVAALAYCSTTAAFDVLRPEYLGSGGWPAVGSTLLLANSIHLWEFAKG</sequence>
<accession>A0A9P4Q3A1</accession>
<feature type="transmembrane region" description="Helical" evidence="1">
    <location>
        <begin position="17"/>
        <end position="37"/>
    </location>
</feature>
<evidence type="ECO:0000313" key="3">
    <source>
        <dbReference type="Proteomes" id="UP000799441"/>
    </source>
</evidence>
<dbReference type="InterPro" id="IPR010775">
    <property type="entry name" value="DUF1365"/>
</dbReference>
<keyword evidence="1" id="KW-0812">Transmembrane</keyword>
<comment type="caution">
    <text evidence="2">The sequence shown here is derived from an EMBL/GenBank/DDBJ whole genome shotgun (WGS) entry which is preliminary data.</text>
</comment>
<dbReference type="EMBL" id="MU003820">
    <property type="protein sequence ID" value="KAF2718745.1"/>
    <property type="molecule type" value="Genomic_DNA"/>
</dbReference>
<feature type="transmembrane region" description="Helical" evidence="1">
    <location>
        <begin position="66"/>
        <end position="85"/>
    </location>
</feature>
<evidence type="ECO:0000256" key="1">
    <source>
        <dbReference type="SAM" id="Phobius"/>
    </source>
</evidence>